<dbReference type="InterPro" id="IPR044855">
    <property type="entry name" value="CoA-Trfase_III_dom3_sf"/>
</dbReference>
<dbReference type="SUPFAM" id="SSF89796">
    <property type="entry name" value="CoA-transferase family III (CaiB/BaiF)"/>
    <property type="match status" value="1"/>
</dbReference>
<accession>A0A7G9L4U0</accession>
<dbReference type="Gene3D" id="3.30.1540.10">
    <property type="entry name" value="formyl-coa transferase, domain 3"/>
    <property type="match status" value="1"/>
</dbReference>
<dbReference type="AlphaFoldDB" id="A0A7G9L4U0"/>
<dbReference type="InterPro" id="IPR003673">
    <property type="entry name" value="CoA-Trfase_fam_III"/>
</dbReference>
<dbReference type="Proteomes" id="UP000515861">
    <property type="component" value="Chromosome"/>
</dbReference>
<protein>
    <submittedName>
        <fullName evidence="2">CoA transferase</fullName>
    </submittedName>
</protein>
<dbReference type="InterPro" id="IPR023606">
    <property type="entry name" value="CoA-Trfase_III_dom_1_sf"/>
</dbReference>
<dbReference type="Gene3D" id="3.40.50.10540">
    <property type="entry name" value="Crotonobetainyl-coa:carnitine coa-transferase, domain 1"/>
    <property type="match status" value="1"/>
</dbReference>
<dbReference type="KEGG" id="ssau:H8M03_04755"/>
<evidence type="ECO:0000313" key="3">
    <source>
        <dbReference type="Proteomes" id="UP000515861"/>
    </source>
</evidence>
<evidence type="ECO:0000313" key="2">
    <source>
        <dbReference type="EMBL" id="QNM83639.1"/>
    </source>
</evidence>
<name>A0A7G9L4U0_9SPHN</name>
<proteinExistence type="predicted"/>
<organism evidence="2 3">
    <name type="scientific">Sphingomonas sabuli</name>
    <dbReference type="NCBI Taxonomy" id="2764186"/>
    <lineage>
        <taxon>Bacteria</taxon>
        <taxon>Pseudomonadati</taxon>
        <taxon>Pseudomonadota</taxon>
        <taxon>Alphaproteobacteria</taxon>
        <taxon>Sphingomonadales</taxon>
        <taxon>Sphingomonadaceae</taxon>
        <taxon>Sphingomonas</taxon>
    </lineage>
</organism>
<dbReference type="InterPro" id="IPR050483">
    <property type="entry name" value="CoA-transferase_III_domain"/>
</dbReference>
<dbReference type="PANTHER" id="PTHR48207">
    <property type="entry name" value="SUCCINATE--HYDROXYMETHYLGLUTARATE COA-TRANSFERASE"/>
    <property type="match status" value="1"/>
</dbReference>
<keyword evidence="1 2" id="KW-0808">Transferase</keyword>
<gene>
    <name evidence="2" type="ORF">H8M03_04755</name>
</gene>
<dbReference type="EMBL" id="CP060697">
    <property type="protein sequence ID" value="QNM83639.1"/>
    <property type="molecule type" value="Genomic_DNA"/>
</dbReference>
<evidence type="ECO:0000256" key="1">
    <source>
        <dbReference type="ARBA" id="ARBA00022679"/>
    </source>
</evidence>
<dbReference type="Pfam" id="PF02515">
    <property type="entry name" value="CoA_transf_3"/>
    <property type="match status" value="1"/>
</dbReference>
<dbReference type="GO" id="GO:0008410">
    <property type="term" value="F:CoA-transferase activity"/>
    <property type="evidence" value="ECO:0007669"/>
    <property type="project" value="TreeGrafter"/>
</dbReference>
<dbReference type="PANTHER" id="PTHR48207:SF3">
    <property type="entry name" value="SUCCINATE--HYDROXYMETHYLGLUTARATE COA-TRANSFERASE"/>
    <property type="match status" value="1"/>
</dbReference>
<reference evidence="2 3" key="1">
    <citation type="submission" date="2020-08" db="EMBL/GenBank/DDBJ databases">
        <title>Sphingomonas sp. sand1-3 16S ribosomal RNA gene Genome sequencing and assembly.</title>
        <authorList>
            <person name="Kang M."/>
        </authorList>
    </citation>
    <scope>NUCLEOTIDE SEQUENCE [LARGE SCALE GENOMIC DNA]</scope>
    <source>
        <strain evidence="3">sand1-3</strain>
    </source>
</reference>
<dbReference type="RefSeq" id="WP_187480594.1">
    <property type="nucleotide sequence ID" value="NZ_CP060697.1"/>
</dbReference>
<keyword evidence="3" id="KW-1185">Reference proteome</keyword>
<sequence>MTAPLAGVRVLDLSRVLAGPWCTQLLADLGAEVTKIERPGAGDDTRHWGPPWHDRDGQKVAAYFLAANRGKRSAAIDFGTEAGAALVRQLAASADVVVENFKVGGLARFGLDAASLRAANPRLVVASITGFGQDGPYASRAGYDYIIQAMGGLMSITGKGDDEAGGEPMRVGVAVVDLFTGMYAAVAIIAALYRREKSGEGAHVDMALFDTQLAMLANQSSNALVSGKDPPRQGNTHPNIVPYQPFAASDQRIIIAVGNDRQFARLAELCGHPEWIDDSRFASNAARVSHRAAMVEAVAQCVALHPAAYWLDRLEQAGIPAGPINTISQALEDVQAQHRAMVRMIAGTPLVGSPVRIDGARADADLPPPNLGEHTADVLRELGVSPADVQRLRDDNVVGG</sequence>